<dbReference type="EMBL" id="OV121142">
    <property type="protein sequence ID" value="CAH0549875.1"/>
    <property type="molecule type" value="Genomic_DNA"/>
</dbReference>
<organism evidence="2 3">
    <name type="scientific">Brassicogethes aeneus</name>
    <name type="common">Rape pollen beetle</name>
    <name type="synonym">Meligethes aeneus</name>
    <dbReference type="NCBI Taxonomy" id="1431903"/>
    <lineage>
        <taxon>Eukaryota</taxon>
        <taxon>Metazoa</taxon>
        <taxon>Ecdysozoa</taxon>
        <taxon>Arthropoda</taxon>
        <taxon>Hexapoda</taxon>
        <taxon>Insecta</taxon>
        <taxon>Pterygota</taxon>
        <taxon>Neoptera</taxon>
        <taxon>Endopterygota</taxon>
        <taxon>Coleoptera</taxon>
        <taxon>Polyphaga</taxon>
        <taxon>Cucujiformia</taxon>
        <taxon>Nitidulidae</taxon>
        <taxon>Meligethinae</taxon>
        <taxon>Brassicogethes</taxon>
    </lineage>
</organism>
<name>A0A9P0AT82_BRAAE</name>
<feature type="region of interest" description="Disordered" evidence="1">
    <location>
        <begin position="91"/>
        <end position="116"/>
    </location>
</feature>
<evidence type="ECO:0000256" key="1">
    <source>
        <dbReference type="SAM" id="MobiDB-lite"/>
    </source>
</evidence>
<dbReference type="AlphaFoldDB" id="A0A9P0AT82"/>
<feature type="compositionally biased region" description="Polar residues" evidence="1">
    <location>
        <begin position="27"/>
        <end position="40"/>
    </location>
</feature>
<gene>
    <name evidence="2" type="ORF">MELIAE_LOCUS2884</name>
</gene>
<keyword evidence="3" id="KW-1185">Reference proteome</keyword>
<feature type="region of interest" description="Disordered" evidence="1">
    <location>
        <begin position="174"/>
        <end position="225"/>
    </location>
</feature>
<accession>A0A9P0AT82</accession>
<reference evidence="2" key="1">
    <citation type="submission" date="2021-12" db="EMBL/GenBank/DDBJ databases">
        <authorList>
            <person name="King R."/>
        </authorList>
    </citation>
    <scope>NUCLEOTIDE SEQUENCE</scope>
</reference>
<feature type="compositionally biased region" description="Basic residues" evidence="1">
    <location>
        <begin position="200"/>
        <end position="217"/>
    </location>
</feature>
<feature type="region of interest" description="Disordered" evidence="1">
    <location>
        <begin position="17"/>
        <end position="40"/>
    </location>
</feature>
<evidence type="ECO:0000313" key="3">
    <source>
        <dbReference type="Proteomes" id="UP001154078"/>
    </source>
</evidence>
<proteinExistence type="predicted"/>
<sequence length="225" mass="26661">MEQIWVKKEPEDLVNDSDGDILMNYDKPSTSADREMPSTSGVAIKQEIKEELDFHDEFLGKGSEESYNKYFDDGDDREDFSCNIKKEEWGSDFYEEDDKNSSHNEEKDEDEAMFETKSMVEYHGDEYYDESGTNNEVLNEIVLPKEEKDMVITNRMQKHRKKLKEIKENYKAHLLKERERDKKRRDAKKASADTEEIEKRRKRDRERQRALRLKKKTSSPIGKVG</sequence>
<protein>
    <submittedName>
        <fullName evidence="2">Uncharacterized protein</fullName>
    </submittedName>
</protein>
<dbReference type="Proteomes" id="UP001154078">
    <property type="component" value="Chromosome 11"/>
</dbReference>
<evidence type="ECO:0000313" key="2">
    <source>
        <dbReference type="EMBL" id="CAH0549875.1"/>
    </source>
</evidence>